<dbReference type="EMBL" id="CADCXN010000058">
    <property type="protein sequence ID" value="CAA9890847.1"/>
    <property type="molecule type" value="Genomic_DNA"/>
</dbReference>
<feature type="binding site" evidence="3">
    <location>
        <position position="202"/>
    </location>
    <ligand>
        <name>S-adenosyl-L-methionine</name>
        <dbReference type="ChEBI" id="CHEBI:59789"/>
    </ligand>
</feature>
<evidence type="ECO:0000259" key="5">
    <source>
        <dbReference type="Pfam" id="PF13649"/>
    </source>
</evidence>
<keyword evidence="2 3" id="KW-0949">S-adenosyl-L-methionine</keyword>
<feature type="binding site" evidence="3 4">
    <location>
        <begin position="64"/>
        <end position="66"/>
    </location>
    <ligand>
        <name>S-adenosyl-L-methionine</name>
        <dbReference type="ChEBI" id="CHEBI:59789"/>
    </ligand>
</feature>
<dbReference type="AlphaFoldDB" id="A0A8S0XG81"/>
<evidence type="ECO:0000313" key="6">
    <source>
        <dbReference type="EMBL" id="CAA9890847.1"/>
    </source>
</evidence>
<dbReference type="HAMAP" id="MF_01589">
    <property type="entry name" value="Cx_SAM_synthase"/>
    <property type="match status" value="1"/>
</dbReference>
<dbReference type="InterPro" id="IPR005271">
    <property type="entry name" value="CmoA"/>
</dbReference>
<sequence length="246" mass="28456">MTEQDNIFQKTGRAEDFVFDERVAQVFDNMVSRSVPFYNEIQRIQADLIMDFLPDECGVVCDLGCSTGTTIEHLTRHSRCPVNARFIGYDNSESMLDKARIKLSGQITAERVSLNFADLSCLPELPHCHAVILNWTLQFVRPIDREYLLKNIFAALRPGGILLLSEKILGTDPVLNRLYIDHYLQFKKSQSGYTDAENQRKREALENVLIPYRLDENYALLQRVGFKRMDTYFQWFNFVCIIAVKV</sequence>
<dbReference type="GO" id="GO:1904047">
    <property type="term" value="F:S-adenosyl-L-methionine binding"/>
    <property type="evidence" value="ECO:0007669"/>
    <property type="project" value="UniProtKB-UniRule"/>
</dbReference>
<organism evidence="6 7">
    <name type="scientific">Candidatus Methylobacter favarea</name>
    <dbReference type="NCBI Taxonomy" id="2707345"/>
    <lineage>
        <taxon>Bacteria</taxon>
        <taxon>Pseudomonadati</taxon>
        <taxon>Pseudomonadota</taxon>
        <taxon>Gammaproteobacteria</taxon>
        <taxon>Methylococcales</taxon>
        <taxon>Methylococcaceae</taxon>
        <taxon>Methylobacter</taxon>
    </lineage>
</organism>
<dbReference type="PIRSF" id="PIRSF006325">
    <property type="entry name" value="MeTrfase_bac"/>
    <property type="match status" value="1"/>
</dbReference>
<comment type="similarity">
    <text evidence="3">Belongs to the class I-like SAM-binding methyltransferase superfamily. Cx-SAM synthase family.</text>
</comment>
<name>A0A8S0XG81_9GAMM</name>
<dbReference type="SUPFAM" id="SSF53335">
    <property type="entry name" value="S-adenosyl-L-methionine-dependent methyltransferases"/>
    <property type="match status" value="1"/>
</dbReference>
<evidence type="ECO:0000313" key="7">
    <source>
        <dbReference type="Proteomes" id="UP000494216"/>
    </source>
</evidence>
<dbReference type="NCBIfam" id="TIGR00740">
    <property type="entry name" value="carboxy-S-adenosyl-L-methionine synthase CmoA"/>
    <property type="match status" value="1"/>
</dbReference>
<comment type="function">
    <text evidence="3">Catalyzes the conversion of S-adenosyl-L-methionine (SAM) to carboxy-S-adenosyl-L-methionine (Cx-SAM).</text>
</comment>
<dbReference type="EC" id="2.1.3.-" evidence="3"/>
<evidence type="ECO:0000256" key="1">
    <source>
        <dbReference type="ARBA" id="ARBA00022679"/>
    </source>
</evidence>
<proteinExistence type="inferred from homology"/>
<comment type="caution">
    <text evidence="6">The sequence shown here is derived from an EMBL/GenBank/DDBJ whole genome shotgun (WGS) entry which is preliminary data.</text>
</comment>
<accession>A0A8S0XG81</accession>
<feature type="domain" description="Methyltransferase" evidence="5">
    <location>
        <begin position="60"/>
        <end position="160"/>
    </location>
</feature>
<evidence type="ECO:0000256" key="2">
    <source>
        <dbReference type="ARBA" id="ARBA00022691"/>
    </source>
</evidence>
<feature type="binding site" evidence="3 4">
    <location>
        <position position="38"/>
    </location>
    <ligand>
        <name>S-adenosyl-L-methionine</name>
        <dbReference type="ChEBI" id="CHEBI:59789"/>
    </ligand>
</feature>
<dbReference type="GO" id="GO:0002098">
    <property type="term" value="P:tRNA wobble uridine modification"/>
    <property type="evidence" value="ECO:0007669"/>
    <property type="project" value="InterPro"/>
</dbReference>
<dbReference type="PANTHER" id="PTHR43861">
    <property type="entry name" value="TRANS-ACONITATE 2-METHYLTRANSFERASE-RELATED"/>
    <property type="match status" value="1"/>
</dbReference>
<reference evidence="6 7" key="1">
    <citation type="submission" date="2020-02" db="EMBL/GenBank/DDBJ databases">
        <authorList>
            <person name="Hogendoorn C."/>
        </authorList>
    </citation>
    <scope>NUCLEOTIDE SEQUENCE [LARGE SCALE GENOMIC DNA]</scope>
    <source>
        <strain evidence="6">METHB21</strain>
    </source>
</reference>
<dbReference type="CDD" id="cd02440">
    <property type="entry name" value="AdoMet_MTases"/>
    <property type="match status" value="1"/>
</dbReference>
<comment type="catalytic activity">
    <reaction evidence="3">
        <text>prephenate + S-adenosyl-L-methionine = carboxy-S-adenosyl-L-methionine + 3-phenylpyruvate + H2O</text>
        <dbReference type="Rhea" id="RHEA:51692"/>
        <dbReference type="ChEBI" id="CHEBI:15377"/>
        <dbReference type="ChEBI" id="CHEBI:18005"/>
        <dbReference type="ChEBI" id="CHEBI:29934"/>
        <dbReference type="ChEBI" id="CHEBI:59789"/>
        <dbReference type="ChEBI" id="CHEBI:134278"/>
    </reaction>
</comment>
<dbReference type="GO" id="GO:0016743">
    <property type="term" value="F:carboxyl- or carbamoyltransferase activity"/>
    <property type="evidence" value="ECO:0007669"/>
    <property type="project" value="UniProtKB-UniRule"/>
</dbReference>
<keyword evidence="1 3" id="KW-0808">Transferase</keyword>
<feature type="binding site" evidence="3 4">
    <location>
        <begin position="90"/>
        <end position="91"/>
    </location>
    <ligand>
        <name>S-adenosyl-L-methionine</name>
        <dbReference type="ChEBI" id="CHEBI:59789"/>
    </ligand>
</feature>
<dbReference type="PANTHER" id="PTHR43861:SF2">
    <property type="entry name" value="CARBOXY-S-ADENOSYL-L-METHIONINE SYNTHASE"/>
    <property type="match status" value="1"/>
</dbReference>
<feature type="binding site" evidence="3">
    <location>
        <begin position="118"/>
        <end position="119"/>
    </location>
    <ligand>
        <name>S-adenosyl-L-methionine</name>
        <dbReference type="ChEBI" id="CHEBI:59789"/>
    </ligand>
</feature>
<dbReference type="Gene3D" id="3.40.50.150">
    <property type="entry name" value="Vaccinia Virus protein VP39"/>
    <property type="match status" value="1"/>
</dbReference>
<evidence type="ECO:0000256" key="3">
    <source>
        <dbReference type="HAMAP-Rule" id="MF_01589"/>
    </source>
</evidence>
<keyword evidence="7" id="KW-1185">Reference proteome</keyword>
<gene>
    <name evidence="3 6" type="primary">cmoA</name>
    <name evidence="6" type="ORF">METHB2_30051</name>
</gene>
<dbReference type="InterPro" id="IPR029063">
    <property type="entry name" value="SAM-dependent_MTases_sf"/>
</dbReference>
<comment type="subunit">
    <text evidence="3">Homodimer.</text>
</comment>
<dbReference type="RefSeq" id="WP_174625760.1">
    <property type="nucleotide sequence ID" value="NZ_CADCXN010000058.1"/>
</dbReference>
<dbReference type="Pfam" id="PF13649">
    <property type="entry name" value="Methyltransf_25"/>
    <property type="match status" value="1"/>
</dbReference>
<protein>
    <recommendedName>
        <fullName evidence="3">Carboxy-S-adenosyl-L-methionine synthase</fullName>
        <shortName evidence="3">Cx-SAM synthase</shortName>
        <ecNumber evidence="3">2.1.3.-</ecNumber>
    </recommendedName>
</protein>
<dbReference type="Proteomes" id="UP000494216">
    <property type="component" value="Unassembled WGS sequence"/>
</dbReference>
<feature type="binding site" evidence="3 4">
    <location>
        <position position="134"/>
    </location>
    <ligand>
        <name>S-adenosyl-L-methionine</name>
        <dbReference type="ChEBI" id="CHEBI:59789"/>
    </ligand>
</feature>
<evidence type="ECO:0000256" key="4">
    <source>
        <dbReference type="PIRSR" id="PIRSR006325-1"/>
    </source>
</evidence>
<dbReference type="InterPro" id="IPR041698">
    <property type="entry name" value="Methyltransf_25"/>
</dbReference>